<dbReference type="PANTHER" id="PTHR21419">
    <property type="match status" value="1"/>
</dbReference>
<evidence type="ECO:0000259" key="7">
    <source>
        <dbReference type="Pfam" id="PF23727"/>
    </source>
</evidence>
<evidence type="ECO:0000256" key="2">
    <source>
        <dbReference type="ARBA" id="ARBA00022692"/>
    </source>
</evidence>
<evidence type="ECO:0000313" key="8">
    <source>
        <dbReference type="EMBL" id="DBA20183.1"/>
    </source>
</evidence>
<dbReference type="InterPro" id="IPR045232">
    <property type="entry name" value="FAM234"/>
</dbReference>
<dbReference type="InterPro" id="IPR055409">
    <property type="entry name" value="Beta-prop_FAM234A_B"/>
</dbReference>
<dbReference type="EMBL" id="DYDO01000008">
    <property type="protein sequence ID" value="DBA20183.1"/>
    <property type="molecule type" value="Genomic_DNA"/>
</dbReference>
<dbReference type="PANTHER" id="PTHR21419:SF7">
    <property type="entry name" value="PROTEIN FAM234A"/>
    <property type="match status" value="1"/>
</dbReference>
<dbReference type="SUPFAM" id="SSF50998">
    <property type="entry name" value="Quinoprotein alcohol dehydrogenase-like"/>
    <property type="match status" value="1"/>
</dbReference>
<feature type="transmembrane region" description="Helical" evidence="6">
    <location>
        <begin position="46"/>
        <end position="69"/>
    </location>
</feature>
<keyword evidence="3 6" id="KW-1133">Transmembrane helix</keyword>
<sequence>MYNKDLDAENNPLKNNDLKALENNDASGEKDVHVKKKSGLTGFSQIRTAAFFVAIFLCLAVVFAFSFIIPCPVRPFSRRTWSVQYDNAVGYTFLATEDVNEDNVQDVLFLFKSDNSNNVNVSCADGDFTSPCVFLSALCGTNGSTLWVSPVSDDGNIQIVQCGIHNLGGAGHSGCLIIGNSQVISAVDSKSGSILWKKPTGIANDSVVIKPVLKIPDMDEDGIDDLMIFLTIEDELHSAIFSGKTGDRIGETWRIINEKPIAYYTHITKSKAEYVLFYTDTTIKGYSINDICAMTAGKQSKLSDGKHDPEWQAQMKDFIPILSESSGKIRYLLNVPGAYYNNILVVKSEVSELLDGQKLRPLWSVNTTDILSKPALGYFKRDALSIIMEIGIGNNRKKVIIIDSKSGTLQWEIEMNVGTARQTPGVLNTGDHRSTFLFWGDFSTDFNNTMEPKENLYMFHQSQANVLMHLNSHTENIIIFGAALFERSRHACYVLITGPQMMENPGNLTVSKRRLKEDISNGTVIGLGTEEVNTEEIKNHFSRMRFSSH</sequence>
<dbReference type="GO" id="GO:0016020">
    <property type="term" value="C:membrane"/>
    <property type="evidence" value="ECO:0007669"/>
    <property type="project" value="UniProtKB-SubCell"/>
</dbReference>
<evidence type="ECO:0000256" key="3">
    <source>
        <dbReference type="ARBA" id="ARBA00022989"/>
    </source>
</evidence>
<evidence type="ECO:0000256" key="5">
    <source>
        <dbReference type="ARBA" id="ARBA00025791"/>
    </source>
</evidence>
<gene>
    <name evidence="8" type="ORF">GDO54_015899</name>
</gene>
<name>A0AAV3AE50_PYXAD</name>
<protein>
    <recommendedName>
        <fullName evidence="7">FAM234A/B beta-propeller domain-containing protein</fullName>
    </recommendedName>
</protein>
<dbReference type="Pfam" id="PF23727">
    <property type="entry name" value="Beta-prop_FAM234A_B"/>
    <property type="match status" value="1"/>
</dbReference>
<organism evidence="8 9">
    <name type="scientific">Pyxicephalus adspersus</name>
    <name type="common">African bullfrog</name>
    <dbReference type="NCBI Taxonomy" id="30357"/>
    <lineage>
        <taxon>Eukaryota</taxon>
        <taxon>Metazoa</taxon>
        <taxon>Chordata</taxon>
        <taxon>Craniata</taxon>
        <taxon>Vertebrata</taxon>
        <taxon>Euteleostomi</taxon>
        <taxon>Amphibia</taxon>
        <taxon>Batrachia</taxon>
        <taxon>Anura</taxon>
        <taxon>Neobatrachia</taxon>
        <taxon>Ranoidea</taxon>
        <taxon>Pyxicephalidae</taxon>
        <taxon>Pyxicephalinae</taxon>
        <taxon>Pyxicephalus</taxon>
    </lineage>
</organism>
<reference evidence="8" key="1">
    <citation type="thesis" date="2020" institute="ProQuest LLC" country="789 East Eisenhower Parkway, Ann Arbor, MI, USA">
        <title>Comparative Genomics and Chromosome Evolution.</title>
        <authorList>
            <person name="Mudd A.B."/>
        </authorList>
    </citation>
    <scope>NUCLEOTIDE SEQUENCE</scope>
    <source>
        <strain evidence="8">1538</strain>
        <tissue evidence="8">Blood</tissue>
    </source>
</reference>
<comment type="subcellular location">
    <subcellularLocation>
        <location evidence="1">Membrane</location>
        <topology evidence="1">Single-pass membrane protein</topology>
    </subcellularLocation>
</comment>
<proteinExistence type="inferred from homology"/>
<keyword evidence="4 6" id="KW-0472">Membrane</keyword>
<dbReference type="Proteomes" id="UP001181693">
    <property type="component" value="Unassembled WGS sequence"/>
</dbReference>
<dbReference type="AlphaFoldDB" id="A0AAV3AE50"/>
<comment type="caution">
    <text evidence="8">The sequence shown here is derived from an EMBL/GenBank/DDBJ whole genome shotgun (WGS) entry which is preliminary data.</text>
</comment>
<feature type="domain" description="FAM234A/B beta-propeller" evidence="7">
    <location>
        <begin position="81"/>
        <end position="547"/>
    </location>
</feature>
<dbReference type="InterPro" id="IPR011047">
    <property type="entry name" value="Quinoprotein_ADH-like_sf"/>
</dbReference>
<evidence type="ECO:0000256" key="4">
    <source>
        <dbReference type="ARBA" id="ARBA00023136"/>
    </source>
</evidence>
<comment type="similarity">
    <text evidence="5">Belongs to the FAM234 family.</text>
</comment>
<evidence type="ECO:0000313" key="9">
    <source>
        <dbReference type="Proteomes" id="UP001181693"/>
    </source>
</evidence>
<evidence type="ECO:0000256" key="1">
    <source>
        <dbReference type="ARBA" id="ARBA00004167"/>
    </source>
</evidence>
<evidence type="ECO:0000256" key="6">
    <source>
        <dbReference type="SAM" id="Phobius"/>
    </source>
</evidence>
<keyword evidence="2 6" id="KW-0812">Transmembrane</keyword>
<dbReference type="GO" id="GO:0009986">
    <property type="term" value="C:cell surface"/>
    <property type="evidence" value="ECO:0007669"/>
    <property type="project" value="TreeGrafter"/>
</dbReference>
<keyword evidence="9" id="KW-1185">Reference proteome</keyword>
<accession>A0AAV3AE50</accession>